<proteinExistence type="predicted"/>
<evidence type="ECO:0000256" key="1">
    <source>
        <dbReference type="SAM" id="MobiDB-lite"/>
    </source>
</evidence>
<dbReference type="InterPro" id="IPR003594">
    <property type="entry name" value="HATPase_dom"/>
</dbReference>
<dbReference type="InterPro" id="IPR036890">
    <property type="entry name" value="HATPase_C_sf"/>
</dbReference>
<feature type="transmembrane region" description="Helical" evidence="2">
    <location>
        <begin position="16"/>
        <end position="38"/>
    </location>
</feature>
<organism evidence="5 6">
    <name type="scientific">Cohnella soli</name>
    <dbReference type="NCBI Taxonomy" id="425005"/>
    <lineage>
        <taxon>Bacteria</taxon>
        <taxon>Bacillati</taxon>
        <taxon>Bacillota</taxon>
        <taxon>Bacilli</taxon>
        <taxon>Bacillales</taxon>
        <taxon>Paenibacillaceae</taxon>
        <taxon>Cohnella</taxon>
    </lineage>
</organism>
<name>A0ABW0HV76_9BACL</name>
<feature type="domain" description="Histidine kinase/HSP90-like ATPase" evidence="3">
    <location>
        <begin position="497"/>
        <end position="619"/>
    </location>
</feature>
<reference evidence="6" key="1">
    <citation type="journal article" date="2019" name="Int. J. Syst. Evol. Microbiol.">
        <title>The Global Catalogue of Microorganisms (GCM) 10K type strain sequencing project: providing services to taxonomists for standard genome sequencing and annotation.</title>
        <authorList>
            <consortium name="The Broad Institute Genomics Platform"/>
            <consortium name="The Broad Institute Genome Sequencing Center for Infectious Disease"/>
            <person name="Wu L."/>
            <person name="Ma J."/>
        </authorList>
    </citation>
    <scope>NUCLEOTIDE SEQUENCE [LARGE SCALE GENOMIC DNA]</scope>
    <source>
        <strain evidence="6">CGMCC 1.18575</strain>
    </source>
</reference>
<sequence>MLRERFHFQSIRTKLFVTYSTLIIGIVALLSVAFYAYAANMLTDRASENLFRSASYASNQLDAEFGFMDSTAVKMIFSKKIKELFFTELDPNDQDVIFQNQRQLNEMVYSIMGPSALGWQVNLFDMNGRFYGTGSYSKSGFFPADKMKGLAWAQETIELGGGKHFSLPHEDDWEPGGRKVVSLSRLFMLDLGSSQQGIIEIQMNYDKLARLIAPVTVDPSGGRTPGTRIYILNERGQFVYPSDPGDASVSAQAYWSAASKMTGPYGSLDCRDPERSRSDVCGYSRSDTTGWTVIVAQSRAELLEPVFAFRNTMLAGVVGLLLLTLLVSFFAAKGLTNPIKVMHASIRALSIENLQPTSVRETNKGLNELELLDISFRRMCVRLKDSIEEALASRSNEMQARMAALQAQINPHFLYNTITNISVMAEERGQDDIVLVCKNLSRMFRYILSGSSERATLGDEFDYAENYLSLMQIRYASLLEYTIDVDEALREVHVPKLIVQPIIENCIKHGIHVQPPWHIRLTGRRHGNRWTIEIRDNGTGFAEGNLDVLRLRPNGFGGGEEWGQGQGKEQGPGQGQGRSDGAGIGMGLANIAERLRLLYGGQAVFELSNPPEGGACVVIGGAIASVGAWTSDQKEMTGA</sequence>
<evidence type="ECO:0000259" key="4">
    <source>
        <dbReference type="Pfam" id="PF06580"/>
    </source>
</evidence>
<dbReference type="Gene3D" id="3.30.565.10">
    <property type="entry name" value="Histidine kinase-like ATPase, C-terminal domain"/>
    <property type="match status" value="1"/>
</dbReference>
<keyword evidence="5" id="KW-0418">Kinase</keyword>
<comment type="caution">
    <text evidence="5">The sequence shown here is derived from an EMBL/GenBank/DDBJ whole genome shotgun (WGS) entry which is preliminary data.</text>
</comment>
<dbReference type="Proteomes" id="UP001596113">
    <property type="component" value="Unassembled WGS sequence"/>
</dbReference>
<feature type="transmembrane region" description="Helical" evidence="2">
    <location>
        <begin position="313"/>
        <end position="332"/>
    </location>
</feature>
<gene>
    <name evidence="5" type="ORF">ACFPOF_19510</name>
</gene>
<dbReference type="CDD" id="cd18774">
    <property type="entry name" value="PDC2_HK_sensor"/>
    <property type="match status" value="1"/>
</dbReference>
<protein>
    <submittedName>
        <fullName evidence="5">Sensor histidine kinase</fullName>
        <ecNumber evidence="5">2.7.13.3</ecNumber>
    </submittedName>
</protein>
<evidence type="ECO:0000256" key="2">
    <source>
        <dbReference type="SAM" id="Phobius"/>
    </source>
</evidence>
<evidence type="ECO:0000259" key="3">
    <source>
        <dbReference type="Pfam" id="PF02518"/>
    </source>
</evidence>
<feature type="region of interest" description="Disordered" evidence="1">
    <location>
        <begin position="559"/>
        <end position="582"/>
    </location>
</feature>
<dbReference type="InterPro" id="IPR050640">
    <property type="entry name" value="Bact_2-comp_sensor_kinase"/>
</dbReference>
<feature type="domain" description="Signal transduction histidine kinase internal region" evidence="4">
    <location>
        <begin position="400"/>
        <end position="476"/>
    </location>
</feature>
<keyword evidence="5" id="KW-0808">Transferase</keyword>
<dbReference type="EC" id="2.7.13.3" evidence="5"/>
<evidence type="ECO:0000313" key="6">
    <source>
        <dbReference type="Proteomes" id="UP001596113"/>
    </source>
</evidence>
<accession>A0ABW0HV76</accession>
<dbReference type="Gene3D" id="6.10.340.10">
    <property type="match status" value="1"/>
</dbReference>
<dbReference type="Pfam" id="PF06580">
    <property type="entry name" value="His_kinase"/>
    <property type="match status" value="1"/>
</dbReference>
<dbReference type="PANTHER" id="PTHR34220">
    <property type="entry name" value="SENSOR HISTIDINE KINASE YPDA"/>
    <property type="match status" value="1"/>
</dbReference>
<dbReference type="RefSeq" id="WP_378135671.1">
    <property type="nucleotide sequence ID" value="NZ_JBHSMI010000028.1"/>
</dbReference>
<dbReference type="Pfam" id="PF02518">
    <property type="entry name" value="HATPase_c"/>
    <property type="match status" value="1"/>
</dbReference>
<dbReference type="GO" id="GO:0004673">
    <property type="term" value="F:protein histidine kinase activity"/>
    <property type="evidence" value="ECO:0007669"/>
    <property type="project" value="UniProtKB-EC"/>
</dbReference>
<dbReference type="EMBL" id="JBHSMI010000028">
    <property type="protein sequence ID" value="MFC5404934.1"/>
    <property type="molecule type" value="Genomic_DNA"/>
</dbReference>
<keyword evidence="6" id="KW-1185">Reference proteome</keyword>
<keyword evidence="2" id="KW-1133">Transmembrane helix</keyword>
<evidence type="ECO:0000313" key="5">
    <source>
        <dbReference type="EMBL" id="MFC5404934.1"/>
    </source>
</evidence>
<dbReference type="PANTHER" id="PTHR34220:SF7">
    <property type="entry name" value="SENSOR HISTIDINE KINASE YPDA"/>
    <property type="match status" value="1"/>
</dbReference>
<dbReference type="SUPFAM" id="SSF55874">
    <property type="entry name" value="ATPase domain of HSP90 chaperone/DNA topoisomerase II/histidine kinase"/>
    <property type="match status" value="1"/>
</dbReference>
<keyword evidence="2" id="KW-0812">Transmembrane</keyword>
<dbReference type="InterPro" id="IPR010559">
    <property type="entry name" value="Sig_transdc_His_kin_internal"/>
</dbReference>
<keyword evidence="2" id="KW-0472">Membrane</keyword>